<evidence type="ECO:0000313" key="3">
    <source>
        <dbReference type="Proteomes" id="UP000634476"/>
    </source>
</evidence>
<protein>
    <recommendedName>
        <fullName evidence="4">DUF3515 domain-containing protein</fullName>
    </recommendedName>
</protein>
<feature type="signal peptide" evidence="1">
    <location>
        <begin position="1"/>
        <end position="24"/>
    </location>
</feature>
<name>A0A8J3SWM3_9ACTN</name>
<dbReference type="PROSITE" id="PS51257">
    <property type="entry name" value="PROKAR_LIPOPROTEIN"/>
    <property type="match status" value="1"/>
</dbReference>
<dbReference type="Proteomes" id="UP000634476">
    <property type="component" value="Unassembled WGS sequence"/>
</dbReference>
<comment type="caution">
    <text evidence="2">The sequence shown here is derived from an EMBL/GenBank/DDBJ whole genome shotgun (WGS) entry which is preliminary data.</text>
</comment>
<dbReference type="EMBL" id="BOOK01000017">
    <property type="protein sequence ID" value="GII00680.1"/>
    <property type="molecule type" value="Genomic_DNA"/>
</dbReference>
<keyword evidence="1" id="KW-0732">Signal</keyword>
<evidence type="ECO:0000256" key="1">
    <source>
        <dbReference type="SAM" id="SignalP"/>
    </source>
</evidence>
<dbReference type="Pfam" id="PF12028">
    <property type="entry name" value="DUF3515"/>
    <property type="match status" value="1"/>
</dbReference>
<accession>A0A8J3SWM3</accession>
<gene>
    <name evidence="2" type="ORF">Pta02_26880</name>
</gene>
<organism evidence="2 3">
    <name type="scientific">Planobispora takensis</name>
    <dbReference type="NCBI Taxonomy" id="1367882"/>
    <lineage>
        <taxon>Bacteria</taxon>
        <taxon>Bacillati</taxon>
        <taxon>Actinomycetota</taxon>
        <taxon>Actinomycetes</taxon>
        <taxon>Streptosporangiales</taxon>
        <taxon>Streptosporangiaceae</taxon>
        <taxon>Planobispora</taxon>
    </lineage>
</organism>
<proteinExistence type="predicted"/>
<dbReference type="AlphaFoldDB" id="A0A8J3SWM3"/>
<sequence length="148" mass="15550">MPFRFARWAGCACALLILAGCGGAVRLDPPTPEGEAAAACRTLVERLPQTLKGAERVESVPASPYVAVWGEGEIALRCGVPRPVNMAPTDEVPVINDVAWFSSPSLPTLFTSVGRAAYVEVTISRKHVPEAVLVDLADPVKAALAQTG</sequence>
<evidence type="ECO:0000313" key="2">
    <source>
        <dbReference type="EMBL" id="GII00680.1"/>
    </source>
</evidence>
<reference evidence="2" key="1">
    <citation type="submission" date="2021-01" db="EMBL/GenBank/DDBJ databases">
        <title>Whole genome shotgun sequence of Planobispora takensis NBRC 109077.</title>
        <authorList>
            <person name="Komaki H."/>
            <person name="Tamura T."/>
        </authorList>
    </citation>
    <scope>NUCLEOTIDE SEQUENCE</scope>
    <source>
        <strain evidence="2">NBRC 109077</strain>
    </source>
</reference>
<feature type="chain" id="PRO_5038526148" description="DUF3515 domain-containing protein" evidence="1">
    <location>
        <begin position="25"/>
        <end position="148"/>
    </location>
</feature>
<evidence type="ECO:0008006" key="4">
    <source>
        <dbReference type="Google" id="ProtNLM"/>
    </source>
</evidence>
<dbReference type="RefSeq" id="WP_203875094.1">
    <property type="nucleotide sequence ID" value="NZ_BOOK01000017.1"/>
</dbReference>
<dbReference type="InterPro" id="IPR021903">
    <property type="entry name" value="DUF3515"/>
</dbReference>
<keyword evidence="3" id="KW-1185">Reference proteome</keyword>